<dbReference type="RefSeq" id="WP_323306561.1">
    <property type="nucleotide sequence ID" value="NZ_JAYGHX010000013.1"/>
</dbReference>
<sequence>MAVLVLNEAERRKLDGSDDTLFYAEPRYVQHLDGAFRRRLTALYRERIPPCAVVLDLMSSWVSHLPEDITYEEVIGHGLNGAELAANPRLDRHWLQDLNQDQHLPLADASVDAVLMVAGWQYLQRPEPVAAELLRVVRPGGQVIVAFSNRMFFQKAPQVWTDGSDRDHLAYISRVLQAQGWPAPQLIAEPTRAEGPMGWLGGQGDPFFAVVAEKPAP</sequence>
<dbReference type="EMBL" id="JAYGHX010000013">
    <property type="protein sequence ID" value="MEA5392621.1"/>
    <property type="molecule type" value="Genomic_DNA"/>
</dbReference>
<reference evidence="2 3" key="1">
    <citation type="submission" date="2023-12" db="EMBL/GenBank/DDBJ databases">
        <title>Baltic Sea Cyanobacteria.</title>
        <authorList>
            <person name="Delbaje E."/>
            <person name="Fewer D.P."/>
            <person name="Shishido T.K."/>
        </authorList>
    </citation>
    <scope>NUCLEOTIDE SEQUENCE [LARGE SCALE GENOMIC DNA]</scope>
    <source>
        <strain evidence="2 3">UHCC 0139</strain>
    </source>
</reference>
<comment type="caution">
    <text evidence="2">The sequence shown here is derived from an EMBL/GenBank/DDBJ whole genome shotgun (WGS) entry which is preliminary data.</text>
</comment>
<proteinExistence type="predicted"/>
<dbReference type="InterPro" id="IPR029063">
    <property type="entry name" value="SAM-dependent_MTases_sf"/>
</dbReference>
<dbReference type="PANTHER" id="PTHR43036">
    <property type="entry name" value="OSJNBB0011N17.9 PROTEIN"/>
    <property type="match status" value="1"/>
</dbReference>
<dbReference type="Pfam" id="PF08241">
    <property type="entry name" value="Methyltransf_11"/>
    <property type="match status" value="1"/>
</dbReference>
<evidence type="ECO:0000313" key="2">
    <source>
        <dbReference type="EMBL" id="MEA5392621.1"/>
    </source>
</evidence>
<protein>
    <submittedName>
        <fullName evidence="2">Methyltransferase domain-containing protein</fullName>
    </submittedName>
</protein>
<organism evidence="2 3">
    <name type="scientific">Cyanobium gracile UHCC 0139</name>
    <dbReference type="NCBI Taxonomy" id="3110308"/>
    <lineage>
        <taxon>Bacteria</taxon>
        <taxon>Bacillati</taxon>
        <taxon>Cyanobacteriota</taxon>
        <taxon>Cyanophyceae</taxon>
        <taxon>Synechococcales</taxon>
        <taxon>Prochlorococcaceae</taxon>
        <taxon>Cyanobium</taxon>
    </lineage>
</organism>
<dbReference type="Gene3D" id="3.40.50.150">
    <property type="entry name" value="Vaccinia Virus protein VP39"/>
    <property type="match status" value="1"/>
</dbReference>
<evidence type="ECO:0000259" key="1">
    <source>
        <dbReference type="Pfam" id="PF08241"/>
    </source>
</evidence>
<accession>A0ABU5RXW4</accession>
<dbReference type="Proteomes" id="UP001304461">
    <property type="component" value="Unassembled WGS sequence"/>
</dbReference>
<dbReference type="SUPFAM" id="SSF53335">
    <property type="entry name" value="S-adenosyl-L-methionine-dependent methyltransferases"/>
    <property type="match status" value="1"/>
</dbReference>
<name>A0ABU5RXW4_9CYAN</name>
<evidence type="ECO:0000313" key="3">
    <source>
        <dbReference type="Proteomes" id="UP001304461"/>
    </source>
</evidence>
<gene>
    <name evidence="2" type="ORF">VB738_15260</name>
</gene>
<dbReference type="PANTHER" id="PTHR43036:SF2">
    <property type="entry name" value="OS04G0481300 PROTEIN"/>
    <property type="match status" value="1"/>
</dbReference>
<keyword evidence="2" id="KW-0489">Methyltransferase</keyword>
<dbReference type="GO" id="GO:0008168">
    <property type="term" value="F:methyltransferase activity"/>
    <property type="evidence" value="ECO:0007669"/>
    <property type="project" value="UniProtKB-KW"/>
</dbReference>
<keyword evidence="2" id="KW-0808">Transferase</keyword>
<keyword evidence="3" id="KW-1185">Reference proteome</keyword>
<feature type="domain" description="Methyltransferase type 11" evidence="1">
    <location>
        <begin position="102"/>
        <end position="145"/>
    </location>
</feature>
<dbReference type="InterPro" id="IPR013216">
    <property type="entry name" value="Methyltransf_11"/>
</dbReference>
<dbReference type="GO" id="GO:0032259">
    <property type="term" value="P:methylation"/>
    <property type="evidence" value="ECO:0007669"/>
    <property type="project" value="UniProtKB-KW"/>
</dbReference>